<proteinExistence type="predicted"/>
<dbReference type="STRING" id="187868.SAMN05192589_1501"/>
<name>A0A1G7FV77_9BURK</name>
<feature type="non-terminal residue" evidence="1">
    <location>
        <position position="94"/>
    </location>
</feature>
<gene>
    <name evidence="1" type="ORF">SAMN05192589_1501</name>
</gene>
<accession>A0A1G7FV77</accession>
<keyword evidence="2" id="KW-1185">Reference proteome</keyword>
<dbReference type="EMBL" id="FMZC01000050">
    <property type="protein sequence ID" value="SDE79778.1"/>
    <property type="molecule type" value="Genomic_DNA"/>
</dbReference>
<dbReference type="AlphaFoldDB" id="A0A1G7FV77"/>
<dbReference type="RefSeq" id="WP_217640203.1">
    <property type="nucleotide sequence ID" value="NZ_FMZC01000050.1"/>
</dbReference>
<protein>
    <submittedName>
        <fullName evidence="1">Uncharacterized protein</fullName>
    </submittedName>
</protein>
<reference evidence="1 2" key="1">
    <citation type="submission" date="2016-10" db="EMBL/GenBank/DDBJ databases">
        <authorList>
            <person name="de Groot N.N."/>
        </authorList>
    </citation>
    <scope>NUCLEOTIDE SEQUENCE [LARGE SCALE GENOMIC DNA]</scope>
    <source>
        <strain evidence="1 2">DSM 16619</strain>
    </source>
</reference>
<organism evidence="1 2">
    <name type="scientific">Paracidovorax valerianellae</name>
    <dbReference type="NCBI Taxonomy" id="187868"/>
    <lineage>
        <taxon>Bacteria</taxon>
        <taxon>Pseudomonadati</taxon>
        <taxon>Pseudomonadota</taxon>
        <taxon>Betaproteobacteria</taxon>
        <taxon>Burkholderiales</taxon>
        <taxon>Comamonadaceae</taxon>
        <taxon>Paracidovorax</taxon>
    </lineage>
</organism>
<sequence>MTAPTIAEYLSYANLQIAAESFIRDEQNPAVFRNQGQAFLDALTRGNDHSSRFVTTQADKFATEWEVLDQKANTKTGFSGTLFRNRDTRETVLS</sequence>
<evidence type="ECO:0000313" key="1">
    <source>
        <dbReference type="EMBL" id="SDE79778.1"/>
    </source>
</evidence>
<evidence type="ECO:0000313" key="2">
    <source>
        <dbReference type="Proteomes" id="UP000198781"/>
    </source>
</evidence>
<dbReference type="Proteomes" id="UP000198781">
    <property type="component" value="Unassembled WGS sequence"/>
</dbReference>